<dbReference type="SUPFAM" id="SSF50729">
    <property type="entry name" value="PH domain-like"/>
    <property type="match status" value="1"/>
</dbReference>
<protein>
    <submittedName>
        <fullName evidence="3">Pleckstrin homology domain-containing family D member 1-like</fullName>
    </submittedName>
</protein>
<accession>A0ABM1SYQ5</accession>
<proteinExistence type="predicted"/>
<sequence length="179" mass="20505">MICGRISRRGFLKHKKMGDKNSENSDDHFTVAAKVQMTGILMKRPFGHHSNKWTKRIQHKEIGGMYATDLLQPRFFVVKDGFLLYYSENEKKMFEKKSCFNIHPKGVIPLGGSTVEPTSDASQPYLLRISSDEYISGHFVLAADCEMEREKWLNILQEASRIIHLCVFNGLVNKPKVLS</sequence>
<feature type="domain" description="PH" evidence="1">
    <location>
        <begin position="34"/>
        <end position="161"/>
    </location>
</feature>
<gene>
    <name evidence="3" type="primary">LOC106465201</name>
</gene>
<dbReference type="InterPro" id="IPR001849">
    <property type="entry name" value="PH_domain"/>
</dbReference>
<dbReference type="Gene3D" id="2.30.29.30">
    <property type="entry name" value="Pleckstrin-homology domain (PH domain)/Phosphotyrosine-binding domain (PTB)"/>
    <property type="match status" value="1"/>
</dbReference>
<dbReference type="Pfam" id="PF00169">
    <property type="entry name" value="PH"/>
    <property type="match status" value="1"/>
</dbReference>
<dbReference type="GeneID" id="106465201"/>
<dbReference type="PANTHER" id="PTHR14383">
    <property type="entry name" value="SWAP-70 RECOMBINASE"/>
    <property type="match status" value="1"/>
</dbReference>
<evidence type="ECO:0000313" key="3">
    <source>
        <dbReference type="RefSeq" id="XP_022248761.1"/>
    </source>
</evidence>
<keyword evidence="2" id="KW-1185">Reference proteome</keyword>
<evidence type="ECO:0000259" key="1">
    <source>
        <dbReference type="PROSITE" id="PS50003"/>
    </source>
</evidence>
<reference evidence="3" key="1">
    <citation type="submission" date="2025-08" db="UniProtKB">
        <authorList>
            <consortium name="RefSeq"/>
        </authorList>
    </citation>
    <scope>IDENTIFICATION</scope>
    <source>
        <tissue evidence="3">Muscle</tissue>
    </source>
</reference>
<name>A0ABM1SYQ5_LIMPO</name>
<organism evidence="2 3">
    <name type="scientific">Limulus polyphemus</name>
    <name type="common">Atlantic horseshoe crab</name>
    <dbReference type="NCBI Taxonomy" id="6850"/>
    <lineage>
        <taxon>Eukaryota</taxon>
        <taxon>Metazoa</taxon>
        <taxon>Ecdysozoa</taxon>
        <taxon>Arthropoda</taxon>
        <taxon>Chelicerata</taxon>
        <taxon>Merostomata</taxon>
        <taxon>Xiphosura</taxon>
        <taxon>Limulidae</taxon>
        <taxon>Limulus</taxon>
    </lineage>
</organism>
<dbReference type="SMART" id="SM00233">
    <property type="entry name" value="PH"/>
    <property type="match status" value="1"/>
</dbReference>
<dbReference type="PANTHER" id="PTHR14383:SF1">
    <property type="entry name" value="PLECKSTRIN HOMOLOGY DOMAIN-CONTAINING FAMILY D MEMBER 1"/>
    <property type="match status" value="1"/>
</dbReference>
<dbReference type="Proteomes" id="UP000694941">
    <property type="component" value="Unplaced"/>
</dbReference>
<dbReference type="PROSITE" id="PS50003">
    <property type="entry name" value="PH_DOMAIN"/>
    <property type="match status" value="1"/>
</dbReference>
<dbReference type="RefSeq" id="XP_022248761.1">
    <property type="nucleotide sequence ID" value="XM_022393053.1"/>
</dbReference>
<evidence type="ECO:0000313" key="2">
    <source>
        <dbReference type="Proteomes" id="UP000694941"/>
    </source>
</evidence>
<dbReference type="InterPro" id="IPR011993">
    <property type="entry name" value="PH-like_dom_sf"/>
</dbReference>